<feature type="coiled-coil region" evidence="1">
    <location>
        <begin position="65"/>
        <end position="99"/>
    </location>
</feature>
<dbReference type="OrthoDB" id="671678at2759"/>
<name>A0A2Z7BDQ8_9LAMI</name>
<keyword evidence="1" id="KW-0175">Coiled coil</keyword>
<evidence type="ECO:0000256" key="2">
    <source>
        <dbReference type="SAM" id="MobiDB-lite"/>
    </source>
</evidence>
<reference evidence="3 4" key="1">
    <citation type="journal article" date="2015" name="Proc. Natl. Acad. Sci. U.S.A.">
        <title>The resurrection genome of Boea hygrometrica: A blueprint for survival of dehydration.</title>
        <authorList>
            <person name="Xiao L."/>
            <person name="Yang G."/>
            <person name="Zhang L."/>
            <person name="Yang X."/>
            <person name="Zhao S."/>
            <person name="Ji Z."/>
            <person name="Zhou Q."/>
            <person name="Hu M."/>
            <person name="Wang Y."/>
            <person name="Chen M."/>
            <person name="Xu Y."/>
            <person name="Jin H."/>
            <person name="Xiao X."/>
            <person name="Hu G."/>
            <person name="Bao F."/>
            <person name="Hu Y."/>
            <person name="Wan P."/>
            <person name="Li L."/>
            <person name="Deng X."/>
            <person name="Kuang T."/>
            <person name="Xiang C."/>
            <person name="Zhu J.K."/>
            <person name="Oliver M.J."/>
            <person name="He Y."/>
        </authorList>
    </citation>
    <scope>NUCLEOTIDE SEQUENCE [LARGE SCALE GENOMIC DNA]</scope>
    <source>
        <strain evidence="4">cv. XS01</strain>
    </source>
</reference>
<protein>
    <submittedName>
        <fullName evidence="3">Uncharacterized protein</fullName>
    </submittedName>
</protein>
<evidence type="ECO:0000256" key="1">
    <source>
        <dbReference type="SAM" id="Coils"/>
    </source>
</evidence>
<keyword evidence="4" id="KW-1185">Reference proteome</keyword>
<dbReference type="Proteomes" id="UP000250235">
    <property type="component" value="Unassembled WGS sequence"/>
</dbReference>
<organism evidence="3 4">
    <name type="scientific">Dorcoceras hygrometricum</name>
    <dbReference type="NCBI Taxonomy" id="472368"/>
    <lineage>
        <taxon>Eukaryota</taxon>
        <taxon>Viridiplantae</taxon>
        <taxon>Streptophyta</taxon>
        <taxon>Embryophyta</taxon>
        <taxon>Tracheophyta</taxon>
        <taxon>Spermatophyta</taxon>
        <taxon>Magnoliopsida</taxon>
        <taxon>eudicotyledons</taxon>
        <taxon>Gunneridae</taxon>
        <taxon>Pentapetalae</taxon>
        <taxon>asterids</taxon>
        <taxon>lamiids</taxon>
        <taxon>Lamiales</taxon>
        <taxon>Gesneriaceae</taxon>
        <taxon>Didymocarpoideae</taxon>
        <taxon>Trichosporeae</taxon>
        <taxon>Loxocarpinae</taxon>
        <taxon>Dorcoceras</taxon>
    </lineage>
</organism>
<feature type="region of interest" description="Disordered" evidence="2">
    <location>
        <begin position="185"/>
        <end position="212"/>
    </location>
</feature>
<dbReference type="EMBL" id="KV006589">
    <property type="protein sequence ID" value="KZV32482.1"/>
    <property type="molecule type" value="Genomic_DNA"/>
</dbReference>
<evidence type="ECO:0000313" key="3">
    <source>
        <dbReference type="EMBL" id="KZV32482.1"/>
    </source>
</evidence>
<gene>
    <name evidence="3" type="ORF">F511_27229</name>
</gene>
<evidence type="ECO:0000313" key="4">
    <source>
        <dbReference type="Proteomes" id="UP000250235"/>
    </source>
</evidence>
<dbReference type="AlphaFoldDB" id="A0A2Z7BDQ8"/>
<proteinExistence type="predicted"/>
<accession>A0A2Z7BDQ8</accession>
<feature type="compositionally biased region" description="Acidic residues" evidence="2">
    <location>
        <begin position="185"/>
        <end position="201"/>
    </location>
</feature>
<sequence>MQLVQVKRLGPRKFYLYHKGNHVFIKGNPSSHKGWMSRLFFVKRVGKKRDPWKSHRSVNDTRKSFDDAMGQHSELVARLEELEALRAQEKRETEKTAVEVELEETKARAKDEAGHLMSEAINAWDLDMEEFLQSSEFGSLCAKKALGYFKVGLSGCLAQFRANGYSEEEHPTSFLDVKEALMDMADEEEVEEEEEEEEEEKADANPPNSPSLSCIYILQCTVTFVV</sequence>